<dbReference type="KEGG" id="csty:KN1_10310"/>
<sequence>MYSNREPLDEKTVKAWFGYDTFSKGEDYYNGNSVLATSILKVFIHGNVDEATVQEGAGVIRGFEHKISRKGFFTLLEGVALKCENFGCFYDDYWDNYYNGPLLEVTDKVLVEKDWTRKDVERPGKIIDRNEYDYLTVQRLN</sequence>
<dbReference type="Proteomes" id="UP000825123">
    <property type="component" value="Chromosome"/>
</dbReference>
<reference evidence="1 2" key="1">
    <citation type="submission" date="2021-04" db="EMBL/GenBank/DDBJ databases">
        <title>Complete genome sequence of Stygiolobus sp. KN-1.</title>
        <authorList>
            <person name="Nakamura K."/>
            <person name="Sakai H."/>
            <person name="Kurosawa N."/>
        </authorList>
    </citation>
    <scope>NUCLEOTIDE SEQUENCE [LARGE SCALE GENOMIC DNA]</scope>
    <source>
        <strain evidence="1 2">KN-1</strain>
    </source>
</reference>
<dbReference type="AlphaFoldDB" id="A0A8D5ZHI5"/>
<accession>A0A8D5ZHI5</accession>
<keyword evidence="2" id="KW-1185">Reference proteome</keyword>
<organism evidence="1 2">
    <name type="scientific">Stygiolobus caldivivus</name>
    <dbReference type="NCBI Taxonomy" id="2824673"/>
    <lineage>
        <taxon>Archaea</taxon>
        <taxon>Thermoproteota</taxon>
        <taxon>Thermoprotei</taxon>
        <taxon>Sulfolobales</taxon>
        <taxon>Sulfolobaceae</taxon>
        <taxon>Stygiolobus</taxon>
    </lineage>
</organism>
<dbReference type="RefSeq" id="WP_221289725.1">
    <property type="nucleotide sequence ID" value="NZ_AP024597.1"/>
</dbReference>
<gene>
    <name evidence="1" type="ORF">KN1_10310</name>
</gene>
<evidence type="ECO:0000313" key="1">
    <source>
        <dbReference type="EMBL" id="BCU69734.1"/>
    </source>
</evidence>
<name>A0A8D5ZHI5_9CREN</name>
<dbReference type="GeneID" id="66162776"/>
<evidence type="ECO:0000313" key="2">
    <source>
        <dbReference type="Proteomes" id="UP000825123"/>
    </source>
</evidence>
<protein>
    <submittedName>
        <fullName evidence="1">Uncharacterized protein</fullName>
    </submittedName>
</protein>
<dbReference type="EMBL" id="AP024597">
    <property type="protein sequence ID" value="BCU69734.1"/>
    <property type="molecule type" value="Genomic_DNA"/>
</dbReference>
<proteinExistence type="predicted"/>